<dbReference type="PANTHER" id="PTHR38340">
    <property type="entry name" value="S-LAYER PROTEIN"/>
    <property type="match status" value="1"/>
</dbReference>
<dbReference type="SUPFAM" id="SSF51120">
    <property type="entry name" value="beta-Roll"/>
    <property type="match status" value="5"/>
</dbReference>
<dbReference type="Proteomes" id="UP000637383">
    <property type="component" value="Unassembled WGS sequence"/>
</dbReference>
<dbReference type="Pfam" id="PF00353">
    <property type="entry name" value="HemolysinCabind"/>
    <property type="match status" value="6"/>
</dbReference>
<keyword evidence="2" id="KW-0964">Secreted</keyword>
<keyword evidence="4" id="KW-1185">Reference proteome</keyword>
<dbReference type="InterPro" id="IPR001343">
    <property type="entry name" value="Hemolysn_Ca-bd"/>
</dbReference>
<dbReference type="PROSITE" id="PS00330">
    <property type="entry name" value="HEMOLYSIN_CALCIUM"/>
    <property type="match status" value="1"/>
</dbReference>
<protein>
    <recommendedName>
        <fullName evidence="5">Calcium-binding protein</fullName>
    </recommendedName>
</protein>
<accession>A0ABR8K1R0</accession>
<reference evidence="3 4" key="1">
    <citation type="journal article" date="2020" name="ISME J.">
        <title>Comparative genomics reveals insights into cyanobacterial evolution and habitat adaptation.</title>
        <authorList>
            <person name="Chen M.Y."/>
            <person name="Teng W.K."/>
            <person name="Zhao L."/>
            <person name="Hu C.X."/>
            <person name="Zhou Y.K."/>
            <person name="Han B.P."/>
            <person name="Song L.R."/>
            <person name="Shu W.S."/>
        </authorList>
    </citation>
    <scope>NUCLEOTIDE SEQUENCE [LARGE SCALE GENOMIC DNA]</scope>
    <source>
        <strain evidence="3 4">FACHB-159</strain>
    </source>
</reference>
<comment type="caution">
    <text evidence="3">The sequence shown here is derived from an EMBL/GenBank/DDBJ whole genome shotgun (WGS) entry which is preliminary data.</text>
</comment>
<dbReference type="RefSeq" id="WP_190953513.1">
    <property type="nucleotide sequence ID" value="NZ_JACJTU010000001.1"/>
</dbReference>
<evidence type="ECO:0000256" key="2">
    <source>
        <dbReference type="ARBA" id="ARBA00022525"/>
    </source>
</evidence>
<evidence type="ECO:0008006" key="5">
    <source>
        <dbReference type="Google" id="ProtNLM"/>
    </source>
</evidence>
<name>A0ABR8K1R0_9NOSO</name>
<dbReference type="PANTHER" id="PTHR38340:SF1">
    <property type="entry name" value="S-LAYER PROTEIN"/>
    <property type="match status" value="1"/>
</dbReference>
<evidence type="ECO:0000313" key="3">
    <source>
        <dbReference type="EMBL" id="MBD2732761.1"/>
    </source>
</evidence>
<dbReference type="InterPro" id="IPR050557">
    <property type="entry name" value="RTX_toxin/Mannuronan_C5-epim"/>
</dbReference>
<dbReference type="PRINTS" id="PR00313">
    <property type="entry name" value="CABNDNGRPT"/>
</dbReference>
<dbReference type="InterPro" id="IPR011049">
    <property type="entry name" value="Serralysin-like_metalloprot_C"/>
</dbReference>
<sequence>MATSLQLVADQDQAVVDTNIGDVAPSPLFNLDTLNEELISGKVAPADFAKSFSDPTFVEAASLAYPPAEIITTTNDAAAEFVVKLAPDVANDPVAYEAFLTAYNQTSSNDVLLSSSENNSNLAAVPIRPKLVHIIIGTAANDILIGKATHDYIFGLDGKDLLFGEGGNDFLFGGNDDDILLGGIGNDNLFGENGNDILFNDAGSDVLVGGAGNDYLYVLDASGSSLLNGETGIDTADYSALTQAITLKTTGTVTKGIGFGTDQLVQVERIFATSSLNDWIDASDATSPTSVTVNLSTNSLIANNVPGLGTLSFTVSGFENVRGTAQNDSITGDNANNILSGGAGNDVFGGSRGNDTINGDAGIDTANYSALGQTIVLGTTGTVIKAGGFGTDQLIGIETITASTLLGDTINASTATGSATITANLGTNSLTVNNVAIGGVTTNLNFTVNNFENVTGTAGNDVITGNAGNNILSGGAGNDVFGGSQGNDTINGDAGIDTANYSALGQTIVLGTTGTVTKAGGFGTDQLIGIETITASTLLGDTINASTATGSATITANLSTNSLTVNNVAIGGVTTNLNFTVNNFENVTGTAGNDVITGNAGNNILSGGAGNDVFGGSQGNDTINGDAGIDTANYSALGQTIVLGTTGTVTKAGRFGTDQLIGIETITASTLLGDTINASTATGSATITANLSTNSLTVNNVAIGGVTTNLNFTVNNFENVTGTAGNDVITGNAGNNTLIGGGGADVLVGGAGNDRFTFLNPAEGVDIITDFASAPDTIAVSASGFGGGLTTGVLSGLQFFLGTSATTAAHRFIYNTLTGGLFFDVDGTGAAAQQQIASLTFAPTLTSSDIEVIA</sequence>
<evidence type="ECO:0000313" key="4">
    <source>
        <dbReference type="Proteomes" id="UP000637383"/>
    </source>
</evidence>
<organism evidence="3 4">
    <name type="scientific">Nostoc paludosum FACHB-159</name>
    <dbReference type="NCBI Taxonomy" id="2692908"/>
    <lineage>
        <taxon>Bacteria</taxon>
        <taxon>Bacillati</taxon>
        <taxon>Cyanobacteriota</taxon>
        <taxon>Cyanophyceae</taxon>
        <taxon>Nostocales</taxon>
        <taxon>Nostocaceae</taxon>
        <taxon>Nostoc</taxon>
    </lineage>
</organism>
<dbReference type="EMBL" id="JACJTU010000001">
    <property type="protein sequence ID" value="MBD2732761.1"/>
    <property type="molecule type" value="Genomic_DNA"/>
</dbReference>
<evidence type="ECO:0000256" key="1">
    <source>
        <dbReference type="ARBA" id="ARBA00004613"/>
    </source>
</evidence>
<proteinExistence type="predicted"/>
<dbReference type="InterPro" id="IPR018511">
    <property type="entry name" value="Hemolysin-typ_Ca-bd_CS"/>
</dbReference>
<dbReference type="Gene3D" id="2.150.10.10">
    <property type="entry name" value="Serralysin-like metalloprotease, C-terminal"/>
    <property type="match status" value="5"/>
</dbReference>
<comment type="subcellular location">
    <subcellularLocation>
        <location evidence="1">Secreted</location>
    </subcellularLocation>
</comment>
<gene>
    <name evidence="3" type="ORF">H6H03_02370</name>
</gene>